<protein>
    <recommendedName>
        <fullName evidence="4">Secreted protein</fullName>
    </recommendedName>
</protein>
<gene>
    <name evidence="2" type="ORF">HEK616_41650</name>
</gene>
<reference evidence="2" key="1">
    <citation type="submission" date="2022-06" db="EMBL/GenBank/DDBJ databases">
        <title>Complete genome sequence of Streptomyces nigrescens HEK616.</title>
        <authorList>
            <person name="Asamizu S."/>
            <person name="Onaka H."/>
        </authorList>
    </citation>
    <scope>NUCLEOTIDE SEQUENCE</scope>
    <source>
        <strain evidence="2">HEK616</strain>
    </source>
</reference>
<dbReference type="RefSeq" id="WP_261954387.1">
    <property type="nucleotide sequence ID" value="NZ_AP026073.1"/>
</dbReference>
<organism evidence="2 3">
    <name type="scientific">Streptomyces nigrescens</name>
    <dbReference type="NCBI Taxonomy" id="1920"/>
    <lineage>
        <taxon>Bacteria</taxon>
        <taxon>Bacillati</taxon>
        <taxon>Actinomycetota</taxon>
        <taxon>Actinomycetes</taxon>
        <taxon>Kitasatosporales</taxon>
        <taxon>Streptomycetaceae</taxon>
        <taxon>Streptomyces</taxon>
    </lineage>
</organism>
<proteinExistence type="predicted"/>
<accession>A0ABM7ZWD8</accession>
<feature type="signal peptide" evidence="1">
    <location>
        <begin position="1"/>
        <end position="25"/>
    </location>
</feature>
<sequence length="64" mass="6622">MFRRIAVVVTGLLVTGVLAAGSATAAPVDDHHHLSPREEAGLRFAGDVLDALFGGAGPARHGRY</sequence>
<evidence type="ECO:0008006" key="4">
    <source>
        <dbReference type="Google" id="ProtNLM"/>
    </source>
</evidence>
<dbReference type="Proteomes" id="UP001059597">
    <property type="component" value="Chromosome"/>
</dbReference>
<evidence type="ECO:0000256" key="1">
    <source>
        <dbReference type="SAM" id="SignalP"/>
    </source>
</evidence>
<name>A0ABM7ZWD8_STRNI</name>
<evidence type="ECO:0000313" key="3">
    <source>
        <dbReference type="Proteomes" id="UP001059597"/>
    </source>
</evidence>
<keyword evidence="3" id="KW-1185">Reference proteome</keyword>
<dbReference type="EMBL" id="AP026073">
    <property type="protein sequence ID" value="BDM70678.1"/>
    <property type="molecule type" value="Genomic_DNA"/>
</dbReference>
<evidence type="ECO:0000313" key="2">
    <source>
        <dbReference type="EMBL" id="BDM70678.1"/>
    </source>
</evidence>
<keyword evidence="1" id="KW-0732">Signal</keyword>
<feature type="chain" id="PRO_5046450644" description="Secreted protein" evidence="1">
    <location>
        <begin position="26"/>
        <end position="64"/>
    </location>
</feature>